<comment type="function">
    <text evidence="6">One of the essential components for the initiation of protein synthesis. Protects formylmethionyl-tRNA from spontaneous hydrolysis and promotes its binding to the 30S ribosomal subunits. Also involved in the hydrolysis of GTP during the formation of the 70S ribosomal complex.</text>
</comment>
<dbReference type="CDD" id="cd01887">
    <property type="entry name" value="IF2_eIF5B"/>
    <property type="match status" value="1"/>
</dbReference>
<evidence type="ECO:0000256" key="3">
    <source>
        <dbReference type="ARBA" id="ARBA00022741"/>
    </source>
</evidence>
<dbReference type="InterPro" id="IPR027417">
    <property type="entry name" value="P-loop_NTPase"/>
</dbReference>
<dbReference type="InterPro" id="IPR053905">
    <property type="entry name" value="EF-G-like_DII"/>
</dbReference>
<dbReference type="InterPro" id="IPR044145">
    <property type="entry name" value="IF2_II"/>
</dbReference>
<keyword evidence="5" id="KW-0342">GTP-binding</keyword>
<dbReference type="InterPro" id="IPR009000">
    <property type="entry name" value="Transl_B-barrel_sf"/>
</dbReference>
<dbReference type="FunFam" id="3.40.50.300:FF:000019">
    <property type="entry name" value="Translation initiation factor IF-2"/>
    <property type="match status" value="1"/>
</dbReference>
<dbReference type="SUPFAM" id="SSF52156">
    <property type="entry name" value="Initiation factor IF2/eIF5b, domain 3"/>
    <property type="match status" value="1"/>
</dbReference>
<dbReference type="GO" id="GO:0003743">
    <property type="term" value="F:translation initiation factor activity"/>
    <property type="evidence" value="ECO:0007669"/>
    <property type="project" value="UniProtKB-KW"/>
</dbReference>
<dbReference type="InterPro" id="IPR000178">
    <property type="entry name" value="TF_IF2_bacterial-like"/>
</dbReference>
<evidence type="ECO:0000256" key="4">
    <source>
        <dbReference type="ARBA" id="ARBA00022917"/>
    </source>
</evidence>
<dbReference type="Gene3D" id="2.40.30.10">
    <property type="entry name" value="Translation factors"/>
    <property type="match status" value="2"/>
</dbReference>
<gene>
    <name evidence="10" type="primary">infB</name>
</gene>
<evidence type="ECO:0000256" key="7">
    <source>
        <dbReference type="ARBA" id="ARBA00044105"/>
    </source>
</evidence>
<dbReference type="Pfam" id="PF00009">
    <property type="entry name" value="GTP_EFTU"/>
    <property type="match status" value="1"/>
</dbReference>
<dbReference type="NCBIfam" id="TIGR00487">
    <property type="entry name" value="IF-2"/>
    <property type="match status" value="1"/>
</dbReference>
<comment type="similarity">
    <text evidence="1">Belongs to the TRAFAC class translation factor GTPase superfamily. Classic translation factor GTPase family. IF-2 subfamily.</text>
</comment>
<dbReference type="Gene3D" id="3.40.50.300">
    <property type="entry name" value="P-loop containing nucleotide triphosphate hydrolases"/>
    <property type="match status" value="1"/>
</dbReference>
<dbReference type="Pfam" id="PF04760">
    <property type="entry name" value="IF2_N"/>
    <property type="match status" value="1"/>
</dbReference>
<keyword evidence="2 10" id="KW-0396">Initiation factor</keyword>
<organism evidence="10">
    <name type="scientific">Mastocarpus papillatus</name>
    <dbReference type="NCBI Taxonomy" id="31436"/>
    <lineage>
        <taxon>Eukaryota</taxon>
        <taxon>Rhodophyta</taxon>
        <taxon>Florideophyceae</taxon>
        <taxon>Rhodymeniophycidae</taxon>
        <taxon>Gigartinales</taxon>
        <taxon>Phyllophoraceae</taxon>
        <taxon>Mastocarpus</taxon>
    </lineage>
</organism>
<dbReference type="InterPro" id="IPR015760">
    <property type="entry name" value="TIF_IF2"/>
</dbReference>
<dbReference type="FunFam" id="3.40.50.10050:FF:000001">
    <property type="entry name" value="Translation initiation factor IF-2"/>
    <property type="match status" value="1"/>
</dbReference>
<dbReference type="PRINTS" id="PR00315">
    <property type="entry name" value="ELONGATNFCT"/>
</dbReference>
<feature type="compositionally biased region" description="Polar residues" evidence="8">
    <location>
        <begin position="154"/>
        <end position="164"/>
    </location>
</feature>
<dbReference type="PANTHER" id="PTHR43381">
    <property type="entry name" value="TRANSLATION INITIATION FACTOR IF-2-RELATED"/>
    <property type="match status" value="1"/>
</dbReference>
<dbReference type="InterPro" id="IPR005225">
    <property type="entry name" value="Small_GTP-bd"/>
</dbReference>
<dbReference type="InterPro" id="IPR036925">
    <property type="entry name" value="TIF_IF2_dom3_sf"/>
</dbReference>
<feature type="domain" description="Tr-type G" evidence="9">
    <location>
        <begin position="265"/>
        <end position="438"/>
    </location>
</feature>
<evidence type="ECO:0000256" key="6">
    <source>
        <dbReference type="ARBA" id="ARBA00025162"/>
    </source>
</evidence>
<dbReference type="InterPro" id="IPR023115">
    <property type="entry name" value="TIF_IF2_dom3"/>
</dbReference>
<dbReference type="Pfam" id="PF22042">
    <property type="entry name" value="EF-G_D2"/>
    <property type="match status" value="1"/>
</dbReference>
<dbReference type="GO" id="GO:0003924">
    <property type="term" value="F:GTPase activity"/>
    <property type="evidence" value="ECO:0007669"/>
    <property type="project" value="InterPro"/>
</dbReference>
<dbReference type="EMBL" id="KX525588">
    <property type="protein sequence ID" value="AOL58157.1"/>
    <property type="molecule type" value="Genomic_DNA"/>
</dbReference>
<evidence type="ECO:0000256" key="1">
    <source>
        <dbReference type="ARBA" id="ARBA00007733"/>
    </source>
</evidence>
<dbReference type="GO" id="GO:0005525">
    <property type="term" value="F:GTP binding"/>
    <property type="evidence" value="ECO:0007669"/>
    <property type="project" value="UniProtKB-KW"/>
</dbReference>
<evidence type="ECO:0000256" key="5">
    <source>
        <dbReference type="ARBA" id="ARBA00023134"/>
    </source>
</evidence>
<dbReference type="CDD" id="cd03692">
    <property type="entry name" value="mtIF2_IVc"/>
    <property type="match status" value="1"/>
</dbReference>
<dbReference type="GeneID" id="29072134"/>
<dbReference type="Pfam" id="PF11987">
    <property type="entry name" value="IF-2"/>
    <property type="match status" value="1"/>
</dbReference>
<dbReference type="Gene3D" id="3.40.50.10050">
    <property type="entry name" value="Translation initiation factor IF- 2, domain 3"/>
    <property type="match status" value="1"/>
</dbReference>
<dbReference type="HAMAP" id="MF_00100_B">
    <property type="entry name" value="IF_2_B"/>
    <property type="match status" value="1"/>
</dbReference>
<dbReference type="InterPro" id="IPR000795">
    <property type="entry name" value="T_Tr_GTP-bd_dom"/>
</dbReference>
<dbReference type="PROSITE" id="PS51722">
    <property type="entry name" value="G_TR_2"/>
    <property type="match status" value="1"/>
</dbReference>
<dbReference type="SUPFAM" id="SSF52540">
    <property type="entry name" value="P-loop containing nucleoside triphosphate hydrolases"/>
    <property type="match status" value="1"/>
</dbReference>
<sequence length="767" mass="86321">MTNDFRSIYQLFKINNKPCCFIQCVLLDQQEPIFVLKNPKLVYVLNKVNKTLKKNFTIDSSLQPINEQEKNSVVNLTSKFDKKNKNFSRIENDVEDRKNKTRHKKKVRNKIFVVNDEILIEDNDLINNSYQDSGNISLLRPSKPQKEKRKYKSKQNISVDPKSNTKSLEQVNVNNNKELEKKEILLDGPLTIGELATKLQIPETAIITWLFLKGISVTINQFVDISIACEVASHYNFTVFDSSSHQVDTVPSNYYASSYIRSGTKRNPIIAVFGHVDHGKTTLLDFIRKTNMVQVEAGGITQLIRVHEVEYEYLSSTEKLLFLDTPGHEAFTDMRLRGAQVADIVILLVAADDGLKTQTIETINYITNRQIPYVVAINKIDKQNIDLNKIKEQLATYNIVDSQWGGNSTIIEISALTGKNIDLLLSEICKLSEKLALKADNNTLAEGTILEAYLNKKTGPIANLVIQNGKLKVGDIIVSGSIYGKIKVITNSFGKRVNNVQASSIVNVMGFSFIPQAGLPFQVVQDEKNARELIKANAKISNVYSISKALNTRITLGNSNNKSNLKQINLILKTDTQGSIEAIINSFSQMPQEKVQINILSATLGPISDKDINLAATSQSIILGFNIQASSNSYKMAEKLGIIIKYFDVIYTLLDYIKKYMLSLVDPEYDKLEIGKAIVQTVFYINKGTVAGCLVNFGKLKKNAHIMIYRNKDLVYSGLINSLRHMKDNVNEVIEGNECGVMCENYNEWVKSDIIKVYELIQIEKLL</sequence>
<evidence type="ECO:0000259" key="9">
    <source>
        <dbReference type="PROSITE" id="PS51722"/>
    </source>
</evidence>
<dbReference type="PANTHER" id="PTHR43381:SF5">
    <property type="entry name" value="TR-TYPE G DOMAIN-CONTAINING PROTEIN"/>
    <property type="match status" value="1"/>
</dbReference>
<accession>A0A342RZL1</accession>
<keyword evidence="4" id="KW-0648">Protein biosynthesis</keyword>
<protein>
    <recommendedName>
        <fullName evidence="7">Translation initiation factor IF-2, chloroplastic</fullName>
    </recommendedName>
</protein>
<evidence type="ECO:0000313" key="10">
    <source>
        <dbReference type="EMBL" id="AOL58157.1"/>
    </source>
</evidence>
<dbReference type="InterPro" id="IPR006847">
    <property type="entry name" value="IF2_N"/>
</dbReference>
<dbReference type="GO" id="GO:0005829">
    <property type="term" value="C:cytosol"/>
    <property type="evidence" value="ECO:0007669"/>
    <property type="project" value="TreeGrafter"/>
</dbReference>
<geneLocation type="plastid" evidence="10"/>
<dbReference type="RefSeq" id="YP_009295673.1">
    <property type="nucleotide sequence ID" value="NC_031167.1"/>
</dbReference>
<dbReference type="CDD" id="cd03702">
    <property type="entry name" value="IF2_mtIF2_II"/>
    <property type="match status" value="1"/>
</dbReference>
<dbReference type="FunFam" id="2.40.30.10:FF:000008">
    <property type="entry name" value="Translation initiation factor IF-2"/>
    <property type="match status" value="1"/>
</dbReference>
<dbReference type="SUPFAM" id="SSF50447">
    <property type="entry name" value="Translation proteins"/>
    <property type="match status" value="2"/>
</dbReference>
<name>A0A342RZL1_9FLOR</name>
<evidence type="ECO:0000256" key="8">
    <source>
        <dbReference type="SAM" id="MobiDB-lite"/>
    </source>
</evidence>
<dbReference type="AlphaFoldDB" id="A0A342RZL1"/>
<dbReference type="NCBIfam" id="TIGR00231">
    <property type="entry name" value="small_GTP"/>
    <property type="match status" value="1"/>
</dbReference>
<proteinExistence type="inferred from homology"/>
<evidence type="ECO:0000256" key="2">
    <source>
        <dbReference type="ARBA" id="ARBA00022540"/>
    </source>
</evidence>
<reference evidence="10" key="1">
    <citation type="journal article" date="2016" name="Mitochondrial DNA Part B Resour">
        <title>Organellar genome analysis of the heteromorphic red alga Mastocarpus papillatus (Phyllophoraceae, Rhodophyta).</title>
        <authorList>
            <person name="Hughey J.R."/>
            <person name="Mumford T.F."/>
            <person name="Navarrete-Fernandez T.M."/>
            <person name="Huber S.R."/>
            <person name="Freese J.M."/>
            <person name="Murray E.M.C."/>
            <person name="Sissini M.N."/>
            <person name="Gentilhomme A."/>
        </authorList>
    </citation>
    <scope>NUCLEOTIDE SEQUENCE</scope>
</reference>
<feature type="region of interest" description="Disordered" evidence="8">
    <location>
        <begin position="136"/>
        <end position="164"/>
    </location>
</feature>
<keyword evidence="3" id="KW-0547">Nucleotide-binding</keyword>
<dbReference type="PROSITE" id="PS01176">
    <property type="entry name" value="IF2"/>
    <property type="match status" value="1"/>
</dbReference>
<keyword evidence="10" id="KW-0934">Plastid</keyword>